<feature type="compositionally biased region" description="Polar residues" evidence="3">
    <location>
        <begin position="54"/>
        <end position="70"/>
    </location>
</feature>
<dbReference type="PANTHER" id="PTHR33607:SF2">
    <property type="entry name" value="ENDONUCLEASE-1"/>
    <property type="match status" value="1"/>
</dbReference>
<dbReference type="PROSITE" id="PS51257">
    <property type="entry name" value="PROKAR_LIPOPROTEIN"/>
    <property type="match status" value="1"/>
</dbReference>
<evidence type="ECO:0000256" key="2">
    <source>
        <dbReference type="ARBA" id="ARBA00022801"/>
    </source>
</evidence>
<dbReference type="AlphaFoldDB" id="A0A4R7UEJ9"/>
<dbReference type="InterPro" id="IPR007346">
    <property type="entry name" value="Endonuclease-I"/>
</dbReference>
<evidence type="ECO:0000256" key="4">
    <source>
        <dbReference type="SAM" id="SignalP"/>
    </source>
</evidence>
<feature type="region of interest" description="Disordered" evidence="3">
    <location>
        <begin position="29"/>
        <end position="70"/>
    </location>
</feature>
<dbReference type="Proteomes" id="UP000295757">
    <property type="component" value="Unassembled WGS sequence"/>
</dbReference>
<dbReference type="SUPFAM" id="SSF54060">
    <property type="entry name" value="His-Me finger endonucleases"/>
    <property type="match status" value="1"/>
</dbReference>
<dbReference type="OrthoDB" id="9801679at2"/>
<dbReference type="PANTHER" id="PTHR33607">
    <property type="entry name" value="ENDONUCLEASE-1"/>
    <property type="match status" value="1"/>
</dbReference>
<dbReference type="RefSeq" id="WP_134110852.1">
    <property type="nucleotide sequence ID" value="NZ_SOCN01000001.1"/>
</dbReference>
<keyword evidence="5" id="KW-0255">Endonuclease</keyword>
<comment type="caution">
    <text evidence="5">The sequence shown here is derived from an EMBL/GenBank/DDBJ whole genome shotgun (WGS) entry which is preliminary data.</text>
</comment>
<accession>A0A4R7UEJ9</accession>
<keyword evidence="4" id="KW-0732">Signal</keyword>
<feature type="signal peptide" evidence="4">
    <location>
        <begin position="1"/>
        <end position="21"/>
    </location>
</feature>
<gene>
    <name evidence="5" type="ORF">BCF59_0479</name>
</gene>
<evidence type="ECO:0000313" key="6">
    <source>
        <dbReference type="Proteomes" id="UP000295757"/>
    </source>
</evidence>
<evidence type="ECO:0000313" key="5">
    <source>
        <dbReference type="EMBL" id="TDV24506.1"/>
    </source>
</evidence>
<protein>
    <submittedName>
        <fullName evidence="5">Endonuclease I</fullName>
    </submittedName>
</protein>
<evidence type="ECO:0000256" key="3">
    <source>
        <dbReference type="SAM" id="MobiDB-lite"/>
    </source>
</evidence>
<dbReference type="GO" id="GO:0016787">
    <property type="term" value="F:hydrolase activity"/>
    <property type="evidence" value="ECO:0007669"/>
    <property type="project" value="UniProtKB-KW"/>
</dbReference>
<keyword evidence="6" id="KW-1185">Reference proteome</keyword>
<sequence length="355" mass="41152">MKLIKKLAIFASVIPFSIAISCNQQTQKNIKNNKPKEQITNPTNKDTELKKDNTNTQNPVESTSSMNLETSKNNNRNWIYQKSDYYNNAEGKTGRDLWRALETHHHGIRASILHGSQIYESLKNFYNTSKAYKDYYYKKDGGILDIFTTQSNDLSFVSKTQFNENTSANAESQELIRGHLVPEKWYSSLDPMQPDPFTTWPLDTFINKKRANYPIGEVVNPTYNSRNGSKLGLNISGQNVFEIVDAFKGDVARSLMYFVTMYYEKSIYNDPNNNSFIPEFPYYKTDFLNTYIKWNKIDPVDAFDINRNNEIYKVYKFRNPFIDYPNLVESLFGENPKPFINKGILISNGSDEIFK</sequence>
<evidence type="ECO:0000256" key="1">
    <source>
        <dbReference type="ARBA" id="ARBA00022722"/>
    </source>
</evidence>
<reference evidence="5 6" key="1">
    <citation type="submission" date="2019-03" db="EMBL/GenBank/DDBJ databases">
        <title>Genomic Encyclopedia of Archaeal and Bacterial Type Strains, Phase II (KMG-II): from individual species to whole genera.</title>
        <authorList>
            <person name="Goeker M."/>
        </authorList>
    </citation>
    <scope>NUCLEOTIDE SEQUENCE [LARGE SCALE GENOMIC DNA]</scope>
    <source>
        <strain evidence="5 6">ATCC 35214</strain>
    </source>
</reference>
<name>A0A4R7UEJ9_9BACT</name>
<dbReference type="EMBL" id="SOCN01000001">
    <property type="protein sequence ID" value="TDV24506.1"/>
    <property type="molecule type" value="Genomic_DNA"/>
</dbReference>
<keyword evidence="1" id="KW-0540">Nuclease</keyword>
<dbReference type="Pfam" id="PF04231">
    <property type="entry name" value="Endonuclease_1"/>
    <property type="match status" value="1"/>
</dbReference>
<dbReference type="InterPro" id="IPR044925">
    <property type="entry name" value="His-Me_finger_sf"/>
</dbReference>
<keyword evidence="2" id="KW-0378">Hydrolase</keyword>
<dbReference type="GO" id="GO:0004519">
    <property type="term" value="F:endonuclease activity"/>
    <property type="evidence" value="ECO:0007669"/>
    <property type="project" value="UniProtKB-KW"/>
</dbReference>
<organism evidence="5 6">
    <name type="scientific">Mycoplasmopsis mustelae</name>
    <dbReference type="NCBI Taxonomy" id="171289"/>
    <lineage>
        <taxon>Bacteria</taxon>
        <taxon>Bacillati</taxon>
        <taxon>Mycoplasmatota</taxon>
        <taxon>Mycoplasmoidales</taxon>
        <taxon>Metamycoplasmataceae</taxon>
        <taxon>Mycoplasmopsis</taxon>
    </lineage>
</organism>
<proteinExistence type="predicted"/>
<feature type="chain" id="PRO_5020564290" evidence="4">
    <location>
        <begin position="22"/>
        <end position="355"/>
    </location>
</feature>